<proteinExistence type="predicted"/>
<name>A0ABP2BMB9_9HYPH</name>
<sequence length="71" mass="7783">MSGPLALMLDGTEQYSSTKTSFNPQRFIASSHKLVNAPNAPYLDRAFTDIRRSFAAAKGVLRPDVIDVLTL</sequence>
<dbReference type="Proteomes" id="UP000191812">
    <property type="component" value="Unassembled WGS sequence"/>
</dbReference>
<accession>A0ABP2BMB9</accession>
<gene>
    <name evidence="1" type="ORF">AGR13a_Lc10081</name>
</gene>
<protein>
    <submittedName>
        <fullName evidence="1">Uncharacterized protein</fullName>
    </submittedName>
</protein>
<evidence type="ECO:0000313" key="2">
    <source>
        <dbReference type="Proteomes" id="UP000191812"/>
    </source>
</evidence>
<organism evidence="1 2">
    <name type="scientific">Agrobacterium genomosp. 13 str. CFBP 6927</name>
    <dbReference type="NCBI Taxonomy" id="1183428"/>
    <lineage>
        <taxon>Bacteria</taxon>
        <taxon>Pseudomonadati</taxon>
        <taxon>Pseudomonadota</taxon>
        <taxon>Alphaproteobacteria</taxon>
        <taxon>Hyphomicrobiales</taxon>
        <taxon>Rhizobiaceae</taxon>
        <taxon>Rhizobium/Agrobacterium group</taxon>
        <taxon>Agrobacterium</taxon>
        <taxon>Agrobacterium tumefaciens complex</taxon>
    </lineage>
</organism>
<reference evidence="1 2" key="1">
    <citation type="submission" date="2016-01" db="EMBL/GenBank/DDBJ databases">
        <authorList>
            <person name="Regsiter A."/>
            <person name="william w."/>
        </authorList>
    </citation>
    <scope>NUCLEOTIDE SEQUENCE [LARGE SCALE GENOMIC DNA]</scope>
    <source>
        <strain evidence="1 2">CFBP 6927</strain>
    </source>
</reference>
<comment type="caution">
    <text evidence="1">The sequence shown here is derived from an EMBL/GenBank/DDBJ whole genome shotgun (WGS) entry which is preliminary data.</text>
</comment>
<evidence type="ECO:0000313" key="1">
    <source>
        <dbReference type="EMBL" id="CUX44529.1"/>
    </source>
</evidence>
<keyword evidence="2" id="KW-1185">Reference proteome</keyword>
<dbReference type="EMBL" id="FBWH01000035">
    <property type="protein sequence ID" value="CUX44529.1"/>
    <property type="molecule type" value="Genomic_DNA"/>
</dbReference>